<dbReference type="CDD" id="cd18879">
    <property type="entry name" value="NUDIX_Hydrolase"/>
    <property type="match status" value="1"/>
</dbReference>
<dbReference type="SUPFAM" id="SSF55811">
    <property type="entry name" value="Nudix"/>
    <property type="match status" value="1"/>
</dbReference>
<evidence type="ECO:0000256" key="2">
    <source>
        <dbReference type="ARBA" id="ARBA00022801"/>
    </source>
</evidence>
<evidence type="ECO:0000313" key="5">
    <source>
        <dbReference type="Proteomes" id="UP000233781"/>
    </source>
</evidence>
<comment type="cofactor">
    <cofactor evidence="1">
        <name>Mg(2+)</name>
        <dbReference type="ChEBI" id="CHEBI:18420"/>
    </cofactor>
</comment>
<proteinExistence type="predicted"/>
<dbReference type="PANTHER" id="PTHR43046:SF16">
    <property type="entry name" value="ADP-RIBOSE PYROPHOSPHATASE YJHB-RELATED"/>
    <property type="match status" value="1"/>
</dbReference>
<dbReference type="PROSITE" id="PS51462">
    <property type="entry name" value="NUDIX"/>
    <property type="match status" value="1"/>
</dbReference>
<organism evidence="4 5">
    <name type="scientific">Phycicoccus duodecadis</name>
    <dbReference type="NCBI Taxonomy" id="173053"/>
    <lineage>
        <taxon>Bacteria</taxon>
        <taxon>Bacillati</taxon>
        <taxon>Actinomycetota</taxon>
        <taxon>Actinomycetes</taxon>
        <taxon>Micrococcales</taxon>
        <taxon>Intrasporangiaceae</taxon>
        <taxon>Phycicoccus</taxon>
    </lineage>
</organism>
<reference evidence="4 5" key="1">
    <citation type="submission" date="2017-12" db="EMBL/GenBank/DDBJ databases">
        <title>Sequencing the genomes of 1000 Actinobacteria strains.</title>
        <authorList>
            <person name="Klenk H.-P."/>
        </authorList>
    </citation>
    <scope>NUCLEOTIDE SEQUENCE [LARGE SCALE GENOMIC DNA]</scope>
    <source>
        <strain evidence="4 5">DSM 12806</strain>
    </source>
</reference>
<evidence type="ECO:0000259" key="3">
    <source>
        <dbReference type="PROSITE" id="PS51462"/>
    </source>
</evidence>
<gene>
    <name evidence="4" type="ORF">ATL31_1279</name>
</gene>
<dbReference type="OrthoDB" id="9814308at2"/>
<name>A0A2N3YI25_9MICO</name>
<dbReference type="Pfam" id="PF00293">
    <property type="entry name" value="NUDIX"/>
    <property type="match status" value="1"/>
</dbReference>
<accession>A0A2N3YI25</accession>
<dbReference type="PANTHER" id="PTHR43046">
    <property type="entry name" value="GDP-MANNOSE MANNOSYL HYDROLASE"/>
    <property type="match status" value="1"/>
</dbReference>
<dbReference type="Proteomes" id="UP000233781">
    <property type="component" value="Unassembled WGS sequence"/>
</dbReference>
<dbReference type="InterPro" id="IPR000086">
    <property type="entry name" value="NUDIX_hydrolase_dom"/>
</dbReference>
<dbReference type="GO" id="GO:0016787">
    <property type="term" value="F:hydrolase activity"/>
    <property type="evidence" value="ECO:0007669"/>
    <property type="project" value="UniProtKB-KW"/>
</dbReference>
<dbReference type="EMBL" id="PJNE01000001">
    <property type="protein sequence ID" value="PKW26468.1"/>
    <property type="molecule type" value="Genomic_DNA"/>
</dbReference>
<evidence type="ECO:0000256" key="1">
    <source>
        <dbReference type="ARBA" id="ARBA00001946"/>
    </source>
</evidence>
<keyword evidence="5" id="KW-1185">Reference proteome</keyword>
<evidence type="ECO:0000313" key="4">
    <source>
        <dbReference type="EMBL" id="PKW26468.1"/>
    </source>
</evidence>
<feature type="domain" description="Nudix hydrolase" evidence="3">
    <location>
        <begin position="19"/>
        <end position="147"/>
    </location>
</feature>
<comment type="caution">
    <text evidence="4">The sequence shown here is derived from an EMBL/GenBank/DDBJ whole genome shotgun (WGS) entry which is preliminary data.</text>
</comment>
<dbReference type="RefSeq" id="WP_101395031.1">
    <property type="nucleotide sequence ID" value="NZ_PJNE01000001.1"/>
</dbReference>
<dbReference type="AlphaFoldDB" id="A0A2N3YI25"/>
<sequence>MATPDFILALRERIGHELLWLPGMTAVVLRGSEVLLVRRADTGEWTPVTGICDPGEHPATTAVRECLEETGVRCAVEVLAWVQVTGVVEYPNGDRTQYLDHVFRCRYESGEAHVGDDESSEVGWFRLEALPPMAAMYVERVQVAVGHEGATRLEPGAGSVAAGG</sequence>
<dbReference type="Gene3D" id="3.90.79.10">
    <property type="entry name" value="Nucleoside Triphosphate Pyrophosphohydrolase"/>
    <property type="match status" value="1"/>
</dbReference>
<protein>
    <submittedName>
        <fullName evidence="4">ADP-ribose pyrophosphatase YjhB (NUDIX family)</fullName>
    </submittedName>
</protein>
<dbReference type="InterPro" id="IPR015797">
    <property type="entry name" value="NUDIX_hydrolase-like_dom_sf"/>
</dbReference>
<keyword evidence="2" id="KW-0378">Hydrolase</keyword>